<evidence type="ECO:0000313" key="2">
    <source>
        <dbReference type="Proteomes" id="UP001314170"/>
    </source>
</evidence>
<dbReference type="EMBL" id="CAWUPB010001010">
    <property type="protein sequence ID" value="CAK7337158.1"/>
    <property type="molecule type" value="Genomic_DNA"/>
</dbReference>
<dbReference type="Proteomes" id="UP001314170">
    <property type="component" value="Unassembled WGS sequence"/>
</dbReference>
<sequence>MKKRKMRIHEAYTSSPTTSFGFGLIVSDNLRRTGGGFLPYLQTCVNGGIKLPTEILNRN</sequence>
<organism evidence="1 2">
    <name type="scientific">Dovyalis caffra</name>
    <dbReference type="NCBI Taxonomy" id="77055"/>
    <lineage>
        <taxon>Eukaryota</taxon>
        <taxon>Viridiplantae</taxon>
        <taxon>Streptophyta</taxon>
        <taxon>Embryophyta</taxon>
        <taxon>Tracheophyta</taxon>
        <taxon>Spermatophyta</taxon>
        <taxon>Magnoliopsida</taxon>
        <taxon>eudicotyledons</taxon>
        <taxon>Gunneridae</taxon>
        <taxon>Pentapetalae</taxon>
        <taxon>rosids</taxon>
        <taxon>fabids</taxon>
        <taxon>Malpighiales</taxon>
        <taxon>Salicaceae</taxon>
        <taxon>Flacourtieae</taxon>
        <taxon>Dovyalis</taxon>
    </lineage>
</organism>
<evidence type="ECO:0000313" key="1">
    <source>
        <dbReference type="EMBL" id="CAK7337158.1"/>
    </source>
</evidence>
<comment type="caution">
    <text evidence="1">The sequence shown here is derived from an EMBL/GenBank/DDBJ whole genome shotgun (WGS) entry which is preliminary data.</text>
</comment>
<gene>
    <name evidence="1" type="ORF">DCAF_LOCUS12185</name>
</gene>
<keyword evidence="2" id="KW-1185">Reference proteome</keyword>
<protein>
    <submittedName>
        <fullName evidence="1">Uncharacterized protein</fullName>
    </submittedName>
</protein>
<name>A0AAV1RM53_9ROSI</name>
<accession>A0AAV1RM53</accession>
<proteinExistence type="predicted"/>
<dbReference type="AlphaFoldDB" id="A0AAV1RM53"/>
<reference evidence="1 2" key="1">
    <citation type="submission" date="2024-01" db="EMBL/GenBank/DDBJ databases">
        <authorList>
            <person name="Waweru B."/>
        </authorList>
    </citation>
    <scope>NUCLEOTIDE SEQUENCE [LARGE SCALE GENOMIC DNA]</scope>
</reference>